<protein>
    <submittedName>
        <fullName evidence="1">Uncharacterized protein</fullName>
    </submittedName>
</protein>
<keyword evidence="2" id="KW-1185">Reference proteome</keyword>
<name>S3D3Q0_GLAL2</name>
<dbReference type="EMBL" id="KE145358">
    <property type="protein sequence ID" value="EPE33107.1"/>
    <property type="molecule type" value="Genomic_DNA"/>
</dbReference>
<sequence>MDWLENLPLVPASELQETAHLGCFIWYQSLKQAQCKHYSTQVAFWAMEPQM</sequence>
<evidence type="ECO:0000313" key="2">
    <source>
        <dbReference type="Proteomes" id="UP000016922"/>
    </source>
</evidence>
<dbReference type="RefSeq" id="XP_008079724.1">
    <property type="nucleotide sequence ID" value="XM_008081533.1"/>
</dbReference>
<accession>S3D3Q0</accession>
<dbReference type="HOGENOM" id="CLU_3106518_0_0_1"/>
<organism evidence="1 2">
    <name type="scientific">Glarea lozoyensis (strain ATCC 20868 / MF5171)</name>
    <dbReference type="NCBI Taxonomy" id="1116229"/>
    <lineage>
        <taxon>Eukaryota</taxon>
        <taxon>Fungi</taxon>
        <taxon>Dikarya</taxon>
        <taxon>Ascomycota</taxon>
        <taxon>Pezizomycotina</taxon>
        <taxon>Leotiomycetes</taxon>
        <taxon>Helotiales</taxon>
        <taxon>Helotiaceae</taxon>
        <taxon>Glarea</taxon>
    </lineage>
</organism>
<dbReference type="Proteomes" id="UP000016922">
    <property type="component" value="Unassembled WGS sequence"/>
</dbReference>
<reference evidence="1 2" key="1">
    <citation type="journal article" date="2013" name="BMC Genomics">
        <title>Genomics-driven discovery of the pneumocandin biosynthetic gene cluster in the fungus Glarea lozoyensis.</title>
        <authorList>
            <person name="Chen L."/>
            <person name="Yue Q."/>
            <person name="Zhang X."/>
            <person name="Xiang M."/>
            <person name="Wang C."/>
            <person name="Li S."/>
            <person name="Che Y."/>
            <person name="Ortiz-Lopez F.J."/>
            <person name="Bills G.F."/>
            <person name="Liu X."/>
            <person name="An Z."/>
        </authorList>
    </citation>
    <scope>NUCLEOTIDE SEQUENCE [LARGE SCALE GENOMIC DNA]</scope>
    <source>
        <strain evidence="2">ATCC 20868 / MF5171</strain>
    </source>
</reference>
<dbReference type="AlphaFoldDB" id="S3D3Q0"/>
<evidence type="ECO:0000313" key="1">
    <source>
        <dbReference type="EMBL" id="EPE33107.1"/>
    </source>
</evidence>
<dbReference type="KEGG" id="glz:GLAREA_06119"/>
<proteinExistence type="predicted"/>
<gene>
    <name evidence="1" type="ORF">GLAREA_06119</name>
</gene>
<dbReference type="GeneID" id="19465173"/>